<dbReference type="GeneID" id="19011143"/>
<feature type="compositionally biased region" description="Low complexity" evidence="1">
    <location>
        <begin position="8"/>
        <end position="33"/>
    </location>
</feature>
<organism evidence="3 4">
    <name type="scientific">Bathycoccus prasinos</name>
    <dbReference type="NCBI Taxonomy" id="41875"/>
    <lineage>
        <taxon>Eukaryota</taxon>
        <taxon>Viridiplantae</taxon>
        <taxon>Chlorophyta</taxon>
        <taxon>Mamiellophyceae</taxon>
        <taxon>Mamiellales</taxon>
        <taxon>Bathycoccaceae</taxon>
        <taxon>Bathycoccus</taxon>
    </lineage>
</organism>
<evidence type="ECO:0000313" key="4">
    <source>
        <dbReference type="Proteomes" id="UP000198341"/>
    </source>
</evidence>
<dbReference type="RefSeq" id="XP_007508574.1">
    <property type="nucleotide sequence ID" value="XM_007508512.1"/>
</dbReference>
<protein>
    <recommendedName>
        <fullName evidence="2">RAMA domain-containing protein</fullName>
    </recommendedName>
</protein>
<name>K8EQ51_9CHLO</name>
<dbReference type="InterPro" id="IPR040843">
    <property type="entry name" value="RAMA"/>
</dbReference>
<dbReference type="KEGG" id="bpg:Bathy16g00130"/>
<feature type="region of interest" description="Disordered" evidence="1">
    <location>
        <begin position="146"/>
        <end position="246"/>
    </location>
</feature>
<feature type="compositionally biased region" description="Basic and acidic residues" evidence="1">
    <location>
        <begin position="539"/>
        <end position="549"/>
    </location>
</feature>
<feature type="compositionally biased region" description="Basic and acidic residues" evidence="1">
    <location>
        <begin position="176"/>
        <end position="189"/>
    </location>
</feature>
<dbReference type="AlphaFoldDB" id="K8EQ51"/>
<dbReference type="Proteomes" id="UP000198341">
    <property type="component" value="Chromosome 16"/>
</dbReference>
<evidence type="ECO:0000256" key="1">
    <source>
        <dbReference type="SAM" id="MobiDB-lite"/>
    </source>
</evidence>
<feature type="compositionally biased region" description="Acidic residues" evidence="1">
    <location>
        <begin position="190"/>
        <end position="209"/>
    </location>
</feature>
<feature type="region of interest" description="Disordered" evidence="1">
    <location>
        <begin position="1"/>
        <end position="92"/>
    </location>
</feature>
<feature type="domain" description="RAMA" evidence="2">
    <location>
        <begin position="342"/>
        <end position="431"/>
    </location>
</feature>
<evidence type="ECO:0000313" key="3">
    <source>
        <dbReference type="EMBL" id="CCO20191.1"/>
    </source>
</evidence>
<gene>
    <name evidence="3" type="ordered locus">Bathy16g00130</name>
</gene>
<evidence type="ECO:0000259" key="2">
    <source>
        <dbReference type="Pfam" id="PF18755"/>
    </source>
</evidence>
<dbReference type="EMBL" id="FO082263">
    <property type="protein sequence ID" value="CCO20191.1"/>
    <property type="molecule type" value="Genomic_DNA"/>
</dbReference>
<feature type="compositionally biased region" description="Acidic residues" evidence="1">
    <location>
        <begin position="550"/>
        <end position="563"/>
    </location>
</feature>
<dbReference type="Pfam" id="PF18755">
    <property type="entry name" value="RAMA"/>
    <property type="match status" value="1"/>
</dbReference>
<proteinExistence type="predicted"/>
<feature type="compositionally biased region" description="Acidic residues" evidence="1">
    <location>
        <begin position="73"/>
        <end position="85"/>
    </location>
</feature>
<dbReference type="OrthoDB" id="167806at2759"/>
<keyword evidence="4" id="KW-1185">Reference proteome</keyword>
<feature type="compositionally biased region" description="Basic and acidic residues" evidence="1">
    <location>
        <begin position="146"/>
        <end position="160"/>
    </location>
</feature>
<sequence>MSSSIILNNSNNNNNNNNNNTNNNNNNNNSNNNDAGGKTSKSPLIVPMNKKEKTPSSSSPSGTNKKDDNETIVLEEEEEEEEGEEELPKSKLHEEMMEIYNCYNANCLALEADPEKKDNWQSSKKYPGEVLCVKCSNDEKREIAEKKKLAKEKKQAEAKARTTRATSKRPHSPLLSDKHENERKERYDDENMEGEEEEEEEEEETEETEDHVPLSKLAVLKGKESTPLPLPRQPTAKSNKKKSKPQWLKDWYSEEWWGRGDKKKFKVYTYEELFNPERKPKLSMEYLEVVEAHIDAFSKNPRFIRLGSLPKQNNFANDRPPPPTRAEEKKKGPVTIHRVRSSHGTHNKPQYIRRVTLAELMDAGLITAGLNVLSMEYRGKEYKANITKNRQIAFQGKSYNEPASFSLAVKRLASPEMKFSNPWTHPGGVKYKDKHGRLQFLGTLREKFFSMTGRNDLLGLPKADSNRMNDVQTRKSRTITVTTSAKLSNFAQKSSTDKGTRNIMLVGESPLRKKARKQVPKLYAPVTDTSMDNMWLDSPSDHGIERDHEQEYDDDDDDDDDDEVLMKKKEGMDNDVMTTDEAVEIAVNHRDGSLIYTAEKKRKNVVRPKANFYRRFPDLT</sequence>
<feature type="region of interest" description="Disordered" evidence="1">
    <location>
        <begin position="530"/>
        <end position="573"/>
    </location>
</feature>
<accession>K8EQ51</accession>
<reference evidence="3 4" key="1">
    <citation type="submission" date="2011-10" db="EMBL/GenBank/DDBJ databases">
        <authorList>
            <person name="Genoscope - CEA"/>
        </authorList>
    </citation>
    <scope>NUCLEOTIDE SEQUENCE [LARGE SCALE GENOMIC DNA]</scope>
    <source>
        <strain evidence="3 4">RCC 1105</strain>
    </source>
</reference>
<feature type="region of interest" description="Disordered" evidence="1">
    <location>
        <begin position="310"/>
        <end position="345"/>
    </location>
</feature>